<dbReference type="EMBL" id="SSTD01015735">
    <property type="protein sequence ID" value="TYK02272.1"/>
    <property type="molecule type" value="Genomic_DNA"/>
</dbReference>
<gene>
    <name evidence="3" type="ORF">E5676_scaffold18G00740</name>
    <name evidence="2" type="ORF">E6C27_scaffold22G004760</name>
</gene>
<protein>
    <submittedName>
        <fullName evidence="3">Uncharacterized protein</fullName>
    </submittedName>
</protein>
<reference evidence="4 5" key="1">
    <citation type="submission" date="2019-08" db="EMBL/GenBank/DDBJ databases">
        <title>Draft genome sequences of two oriental melons (Cucumis melo L. var makuwa).</title>
        <authorList>
            <person name="Kwon S.-Y."/>
        </authorList>
    </citation>
    <scope>NUCLEOTIDE SEQUENCE [LARGE SCALE GENOMIC DNA]</scope>
    <source>
        <strain evidence="5">cv. Chang Bougi</strain>
        <strain evidence="4">cv. SW 3</strain>
        <tissue evidence="3">Leaf</tissue>
    </source>
</reference>
<dbReference type="EMBL" id="SSTE01005668">
    <property type="protein sequence ID" value="KAA0060599.1"/>
    <property type="molecule type" value="Genomic_DNA"/>
</dbReference>
<dbReference type="AlphaFoldDB" id="A0A5D3BTY8"/>
<evidence type="ECO:0000256" key="1">
    <source>
        <dbReference type="SAM" id="MobiDB-lite"/>
    </source>
</evidence>
<dbReference type="Proteomes" id="UP000321393">
    <property type="component" value="Unassembled WGS sequence"/>
</dbReference>
<evidence type="ECO:0000313" key="3">
    <source>
        <dbReference type="EMBL" id="TYK02272.1"/>
    </source>
</evidence>
<evidence type="ECO:0000313" key="5">
    <source>
        <dbReference type="Proteomes" id="UP000321947"/>
    </source>
</evidence>
<evidence type="ECO:0000313" key="2">
    <source>
        <dbReference type="EMBL" id="KAA0060599.1"/>
    </source>
</evidence>
<proteinExistence type="predicted"/>
<comment type="caution">
    <text evidence="3">The sequence shown here is derived from an EMBL/GenBank/DDBJ whole genome shotgun (WGS) entry which is preliminary data.</text>
</comment>
<organism evidence="3 5">
    <name type="scientific">Cucumis melo var. makuwa</name>
    <name type="common">Oriental melon</name>
    <dbReference type="NCBI Taxonomy" id="1194695"/>
    <lineage>
        <taxon>Eukaryota</taxon>
        <taxon>Viridiplantae</taxon>
        <taxon>Streptophyta</taxon>
        <taxon>Embryophyta</taxon>
        <taxon>Tracheophyta</taxon>
        <taxon>Spermatophyta</taxon>
        <taxon>Magnoliopsida</taxon>
        <taxon>eudicotyledons</taxon>
        <taxon>Gunneridae</taxon>
        <taxon>Pentapetalae</taxon>
        <taxon>rosids</taxon>
        <taxon>fabids</taxon>
        <taxon>Cucurbitales</taxon>
        <taxon>Cucurbitaceae</taxon>
        <taxon>Benincaseae</taxon>
        <taxon>Cucumis</taxon>
    </lineage>
</organism>
<dbReference type="Proteomes" id="UP000321947">
    <property type="component" value="Unassembled WGS sequence"/>
</dbReference>
<name>A0A5D3BTY8_CUCMM</name>
<feature type="region of interest" description="Disordered" evidence="1">
    <location>
        <begin position="36"/>
        <end position="61"/>
    </location>
</feature>
<sequence length="125" mass="14199">MFQICVHIQAIEPTNEEIAYLDRVFDIPSTKGYEDNLDAPLRDDGAPHSHPHGQYEVPPSTHPHEANARCLDFKLDKIELKLDYIDSRFDCMKSSFTVELSATKELLMVLVALCCEMKSSPMIKC</sequence>
<evidence type="ECO:0000313" key="4">
    <source>
        <dbReference type="Proteomes" id="UP000321393"/>
    </source>
</evidence>
<accession>A0A5D3BTY8</accession>